<keyword evidence="3" id="KW-1185">Reference proteome</keyword>
<dbReference type="InterPro" id="IPR038460">
    <property type="entry name" value="AcetylCoA_hyd_C_sf"/>
</dbReference>
<dbReference type="InterPro" id="IPR046433">
    <property type="entry name" value="ActCoA_hydro"/>
</dbReference>
<dbReference type="InterPro" id="IPR037171">
    <property type="entry name" value="NagB/RpiA_transferase-like"/>
</dbReference>
<dbReference type="GO" id="GO:0006083">
    <property type="term" value="P:acetate metabolic process"/>
    <property type="evidence" value="ECO:0007669"/>
    <property type="project" value="InterPro"/>
</dbReference>
<feature type="domain" description="Acetyl-CoA hydrolase/transferase C-terminal" evidence="1">
    <location>
        <begin position="439"/>
        <end position="606"/>
    </location>
</feature>
<comment type="caution">
    <text evidence="2">The sequence shown here is derived from an EMBL/GenBank/DDBJ whole genome shotgun (WGS) entry which is preliminary data.</text>
</comment>
<accession>A0A2G1UKH8</accession>
<gene>
    <name evidence="2" type="ORF">CLH61_11270</name>
</gene>
<dbReference type="Gene3D" id="3.40.1080.10">
    <property type="entry name" value="Glutaconate Coenzyme A-transferase"/>
    <property type="match status" value="1"/>
</dbReference>
<reference evidence="2 3" key="1">
    <citation type="submission" date="2017-09" db="EMBL/GenBank/DDBJ databases">
        <title>The draft genome sequences of Marinobacter sp. PWS21.</title>
        <authorList>
            <person name="Cao J."/>
        </authorList>
    </citation>
    <scope>NUCLEOTIDE SEQUENCE [LARGE SCALE GENOMIC DNA]</scope>
    <source>
        <strain evidence="2 3">PWS21</strain>
    </source>
</reference>
<dbReference type="EMBL" id="NTFH01000008">
    <property type="protein sequence ID" value="PHQ14919.1"/>
    <property type="molecule type" value="Genomic_DNA"/>
</dbReference>
<dbReference type="SUPFAM" id="SSF100950">
    <property type="entry name" value="NagB/RpiA/CoA transferase-like"/>
    <property type="match status" value="1"/>
</dbReference>
<evidence type="ECO:0000313" key="2">
    <source>
        <dbReference type="EMBL" id="PHQ14919.1"/>
    </source>
</evidence>
<dbReference type="GO" id="GO:0016787">
    <property type="term" value="F:hydrolase activity"/>
    <property type="evidence" value="ECO:0007669"/>
    <property type="project" value="UniProtKB-KW"/>
</dbReference>
<keyword evidence="2" id="KW-0378">Hydrolase</keyword>
<organism evidence="2 3">
    <name type="scientific">Marinobacter profundi</name>
    <dbReference type="NCBI Taxonomy" id="2666256"/>
    <lineage>
        <taxon>Bacteria</taxon>
        <taxon>Pseudomonadati</taxon>
        <taxon>Pseudomonadota</taxon>
        <taxon>Gammaproteobacteria</taxon>
        <taxon>Pseudomonadales</taxon>
        <taxon>Marinobacteraceae</taxon>
        <taxon>Marinobacter</taxon>
    </lineage>
</organism>
<dbReference type="InterPro" id="IPR026888">
    <property type="entry name" value="AcetylCoA_hyd_C"/>
</dbReference>
<sequence>MSADKPLTVSDVNACVDAVIGKVGRNITLGLPLGLGKPVRFINALYQRAKDDPTLNLHIVTALSLLAPQGGSSLEKRFMGPFTERLYGRIPELAYARDVVNGQLPDNVRVSEFFFKAGTFLRHEEQQRNYVCTNYTHAVRDLMALGVNVIGQLVSASPEHAPGHVSLSCNPDLSLDLFPLLRERERGGTAVALVGEKNSNLPYFGHKSALPLTEFDVVLEHRASDYPLFSAPQMAISPEDHLIGFYASALLKDGGTLQVGIGSLGAALVYSTIMRHTNNKVWRELFSRLRVGDRFPLTLTEGGSAPFAKGLYGCSEMMVDGFIHLLEAGVLKREVFDHAGLQQLINKGHISDEVSLRTLDVLRRVKLVDSPLRARDVQWLQQYGILKPDVVFRGGRLVVGEQSLVPDLDDAAAREALAQLALGDRLTGGVLMHGGFYVGPEDFYEKLRGLSPQLRDKISMTSVNYINHLYDHRFGNQRLKVAQRSHGRFINSTMMYTLSGAAVSDGLEDGRVVSGVGGQYNFVAMAHELPGARSILTMRATRQAGGKTLSNIVFSYGHCTIPRHLRDIVVTEYGIADLRGRSDEDVYLELIRIADSRFQPDLLRQAQKAGKVPADFQLPVDWTGNTPEAVREALAGCGDASLFPAFPFGCDFTEEELILGKALKALKAATATPRGKLTTILQALRARDEEGYLESMLERMALHNPSDPKARLERRLVIHGLQMTANSPATGKSKN</sequence>
<evidence type="ECO:0000313" key="3">
    <source>
        <dbReference type="Proteomes" id="UP000231409"/>
    </source>
</evidence>
<dbReference type="Proteomes" id="UP000231409">
    <property type="component" value="Unassembled WGS sequence"/>
</dbReference>
<name>A0A2G1UKH8_9GAMM</name>
<dbReference type="PANTHER" id="PTHR21432">
    <property type="entry name" value="ACETYL-COA HYDROLASE-RELATED"/>
    <property type="match status" value="1"/>
</dbReference>
<dbReference type="Gene3D" id="3.30.750.70">
    <property type="entry name" value="4-hydroxybutyrate coenzyme like domains"/>
    <property type="match status" value="1"/>
</dbReference>
<dbReference type="Pfam" id="PF13336">
    <property type="entry name" value="AcetylCoA_hyd_C"/>
    <property type="match status" value="1"/>
</dbReference>
<dbReference type="AlphaFoldDB" id="A0A2G1UKH8"/>
<dbReference type="GO" id="GO:0008775">
    <property type="term" value="F:acetate CoA-transferase activity"/>
    <property type="evidence" value="ECO:0007669"/>
    <property type="project" value="InterPro"/>
</dbReference>
<dbReference type="PANTHER" id="PTHR21432:SF20">
    <property type="entry name" value="ACETYL-COA HYDROLASE"/>
    <property type="match status" value="1"/>
</dbReference>
<dbReference type="Gene3D" id="3.40.1080.20">
    <property type="entry name" value="Acetyl-CoA hydrolase/transferase C-terminal domain"/>
    <property type="match status" value="1"/>
</dbReference>
<proteinExistence type="predicted"/>
<dbReference type="RefSeq" id="WP_099614836.1">
    <property type="nucleotide sequence ID" value="NZ_KZ319371.1"/>
</dbReference>
<protein>
    <submittedName>
        <fullName evidence="2">Acetyl-CoA hydrolase</fullName>
    </submittedName>
</protein>
<evidence type="ECO:0000259" key="1">
    <source>
        <dbReference type="Pfam" id="PF13336"/>
    </source>
</evidence>